<evidence type="ECO:0000256" key="4">
    <source>
        <dbReference type="ARBA" id="ARBA00022692"/>
    </source>
</evidence>
<dbReference type="OrthoDB" id="9783227at2"/>
<dbReference type="InParanoid" id="F1Z894"/>
<protein>
    <submittedName>
        <fullName evidence="10">Major facilitator superfamily MFS_1</fullName>
    </submittedName>
</protein>
<feature type="transmembrane region" description="Helical" evidence="8">
    <location>
        <begin position="316"/>
        <end position="336"/>
    </location>
</feature>
<feature type="transmembrane region" description="Helical" evidence="8">
    <location>
        <begin position="236"/>
        <end position="255"/>
    </location>
</feature>
<dbReference type="PROSITE" id="PS50850">
    <property type="entry name" value="MFS"/>
    <property type="match status" value="1"/>
</dbReference>
<feature type="transmembrane region" description="Helical" evidence="8">
    <location>
        <begin position="73"/>
        <end position="94"/>
    </location>
</feature>
<evidence type="ECO:0000256" key="2">
    <source>
        <dbReference type="ARBA" id="ARBA00022448"/>
    </source>
</evidence>
<evidence type="ECO:0000256" key="5">
    <source>
        <dbReference type="ARBA" id="ARBA00022847"/>
    </source>
</evidence>
<dbReference type="InterPro" id="IPR036259">
    <property type="entry name" value="MFS_trans_sf"/>
</dbReference>
<evidence type="ECO:0000259" key="9">
    <source>
        <dbReference type="PROSITE" id="PS50850"/>
    </source>
</evidence>
<dbReference type="STRING" id="983920.Y88_1193"/>
<evidence type="ECO:0000256" key="3">
    <source>
        <dbReference type="ARBA" id="ARBA00022475"/>
    </source>
</evidence>
<feature type="transmembrane region" description="Helical" evidence="8">
    <location>
        <begin position="12"/>
        <end position="30"/>
    </location>
</feature>
<evidence type="ECO:0000313" key="11">
    <source>
        <dbReference type="Proteomes" id="UP000004728"/>
    </source>
</evidence>
<accession>F1Z894</accession>
<feature type="domain" description="Major facilitator superfamily (MFS) profile" evidence="9">
    <location>
        <begin position="1"/>
        <end position="405"/>
    </location>
</feature>
<feature type="transmembrane region" description="Helical" evidence="8">
    <location>
        <begin position="36"/>
        <end position="61"/>
    </location>
</feature>
<feature type="transmembrane region" description="Helical" evidence="8">
    <location>
        <begin position="137"/>
        <end position="160"/>
    </location>
</feature>
<dbReference type="InterPro" id="IPR051084">
    <property type="entry name" value="H+-coupled_symporters"/>
</dbReference>
<feature type="transmembrane region" description="Helical" evidence="8">
    <location>
        <begin position="291"/>
        <end position="310"/>
    </location>
</feature>
<dbReference type="SUPFAM" id="SSF103473">
    <property type="entry name" value="MFS general substrate transporter"/>
    <property type="match status" value="1"/>
</dbReference>
<evidence type="ECO:0000256" key="7">
    <source>
        <dbReference type="ARBA" id="ARBA00023136"/>
    </source>
</evidence>
<feature type="transmembrane region" description="Helical" evidence="8">
    <location>
        <begin position="100"/>
        <end position="125"/>
    </location>
</feature>
<feature type="transmembrane region" description="Helical" evidence="8">
    <location>
        <begin position="172"/>
        <end position="189"/>
    </location>
</feature>
<feature type="transmembrane region" description="Helical" evidence="8">
    <location>
        <begin position="261"/>
        <end position="279"/>
    </location>
</feature>
<feature type="transmembrane region" description="Helical" evidence="8">
    <location>
        <begin position="348"/>
        <end position="368"/>
    </location>
</feature>
<dbReference type="eggNOG" id="COG0477">
    <property type="taxonomic scope" value="Bacteria"/>
</dbReference>
<sequence>MAIAAVSTVVEWYDFTLYLYLVTVLARVFYGGGQGSLLAALAGFAVSYLMRPLGALALGLLGDRHGRRRAMMTSMAIMTLAMLVTACLPTRAMAGPLAGWLLLVLRCVMAFAVGGEYTGVVAYLVESSPPMRRGLVASLASAASEVGALMAAGVCALVVAFCPPDGLDQWGWRLPFLFGGVLAGAIWIGRAGMTESPEFTDREVHGGLDDHPLSRALGAERAGVLRGFAISALGSITYYVGITYVPAFLVVTGAMGEASALWLSTGAALVVIVVTPLAGLASDRFGRRPMLLGIALTGAVLPLVLFPMMARGGGPALAGAVVLAMIGGAWSAVAAAATAEQFTGAARLSGLALGVTSATAFFGGLAPWGAQRLVAVTGAAWTPGAMIALVALAALPVIARMPETAPRMTER</sequence>
<keyword evidence="7 8" id="KW-0472">Membrane</keyword>
<evidence type="ECO:0000256" key="8">
    <source>
        <dbReference type="SAM" id="Phobius"/>
    </source>
</evidence>
<dbReference type="Proteomes" id="UP000004728">
    <property type="component" value="Unassembled WGS sequence"/>
</dbReference>
<comment type="subcellular location">
    <subcellularLocation>
        <location evidence="1">Cell membrane</location>
        <topology evidence="1">Multi-pass membrane protein</topology>
    </subcellularLocation>
</comment>
<keyword evidence="3" id="KW-1003">Cell membrane</keyword>
<dbReference type="InterPro" id="IPR005829">
    <property type="entry name" value="Sugar_transporter_CS"/>
</dbReference>
<dbReference type="InterPro" id="IPR005828">
    <property type="entry name" value="MFS_sugar_transport-like"/>
</dbReference>
<evidence type="ECO:0000256" key="1">
    <source>
        <dbReference type="ARBA" id="ARBA00004651"/>
    </source>
</evidence>
<dbReference type="GO" id="GO:0015293">
    <property type="term" value="F:symporter activity"/>
    <property type="evidence" value="ECO:0007669"/>
    <property type="project" value="UniProtKB-KW"/>
</dbReference>
<keyword evidence="5" id="KW-0769">Symport</keyword>
<keyword evidence="11" id="KW-1185">Reference proteome</keyword>
<name>F1Z894_9SPHN</name>
<dbReference type="Gene3D" id="1.20.1250.20">
    <property type="entry name" value="MFS general substrate transporter like domains"/>
    <property type="match status" value="2"/>
</dbReference>
<evidence type="ECO:0000256" key="6">
    <source>
        <dbReference type="ARBA" id="ARBA00022989"/>
    </source>
</evidence>
<organism evidence="10 11">
    <name type="scientific">Novosphingobium nitrogenifigens DSM 19370</name>
    <dbReference type="NCBI Taxonomy" id="983920"/>
    <lineage>
        <taxon>Bacteria</taxon>
        <taxon>Pseudomonadati</taxon>
        <taxon>Pseudomonadota</taxon>
        <taxon>Alphaproteobacteria</taxon>
        <taxon>Sphingomonadales</taxon>
        <taxon>Sphingomonadaceae</taxon>
        <taxon>Novosphingobium</taxon>
    </lineage>
</organism>
<dbReference type="PANTHER" id="PTHR43528">
    <property type="entry name" value="ALPHA-KETOGLUTARATE PERMEASE"/>
    <property type="match status" value="1"/>
</dbReference>
<proteinExistence type="predicted"/>
<dbReference type="HOGENOM" id="CLU_001265_39_0_5"/>
<dbReference type="PANTHER" id="PTHR43528:SF1">
    <property type="entry name" value="ALPHA-KETOGLUTARATE PERMEASE"/>
    <property type="match status" value="1"/>
</dbReference>
<feature type="transmembrane region" description="Helical" evidence="8">
    <location>
        <begin position="380"/>
        <end position="399"/>
    </location>
</feature>
<dbReference type="RefSeq" id="WP_008065507.1">
    <property type="nucleotide sequence ID" value="NZ_AQWK01000001.1"/>
</dbReference>
<dbReference type="PROSITE" id="PS00216">
    <property type="entry name" value="SUGAR_TRANSPORT_1"/>
    <property type="match status" value="1"/>
</dbReference>
<gene>
    <name evidence="10" type="ORF">Y88_1193</name>
</gene>
<reference evidence="10 11" key="1">
    <citation type="journal article" date="2012" name="J. Bacteriol.">
        <title>Draft Genome Sequence of Novosphingobium nitrogenifigens Y88T.</title>
        <authorList>
            <person name="Strabala T.J."/>
            <person name="Macdonald L."/>
            <person name="Liu V."/>
            <person name="Smit A.M."/>
        </authorList>
    </citation>
    <scope>NUCLEOTIDE SEQUENCE [LARGE SCALE GENOMIC DNA]</scope>
    <source>
        <strain evidence="10 11">DSM 19370</strain>
    </source>
</reference>
<dbReference type="Pfam" id="PF00083">
    <property type="entry name" value="Sugar_tr"/>
    <property type="match status" value="2"/>
</dbReference>
<keyword evidence="2" id="KW-0813">Transport</keyword>
<evidence type="ECO:0000313" key="10">
    <source>
        <dbReference type="EMBL" id="EGD59131.1"/>
    </source>
</evidence>
<dbReference type="AlphaFoldDB" id="F1Z894"/>
<dbReference type="EMBL" id="AEWJ01000037">
    <property type="protein sequence ID" value="EGD59131.1"/>
    <property type="molecule type" value="Genomic_DNA"/>
</dbReference>
<dbReference type="GO" id="GO:0005886">
    <property type="term" value="C:plasma membrane"/>
    <property type="evidence" value="ECO:0007669"/>
    <property type="project" value="UniProtKB-SubCell"/>
</dbReference>
<dbReference type="InterPro" id="IPR020846">
    <property type="entry name" value="MFS_dom"/>
</dbReference>
<keyword evidence="4 8" id="KW-0812">Transmembrane</keyword>
<keyword evidence="6 8" id="KW-1133">Transmembrane helix</keyword>
<comment type="caution">
    <text evidence="10">The sequence shown here is derived from an EMBL/GenBank/DDBJ whole genome shotgun (WGS) entry which is preliminary data.</text>
</comment>